<dbReference type="KEGG" id="brq:CIT40_28935"/>
<evidence type="ECO:0000313" key="2">
    <source>
        <dbReference type="Proteomes" id="UP000215884"/>
    </source>
</evidence>
<sequence>MDAEILEFPRRGGDRLVSSIARLETIVREVERIVADEPAAGVDRLLAIMECMGDRLVDLASLVLDEESKLQAQKAFISLSDKIAETREAVEQLGGRSHT</sequence>
<reference evidence="1 2" key="1">
    <citation type="journal article" date="2017" name="Syst. Appl. Microbiol.">
        <title>Soybeans inoculated with root zone soils of Canadian native legumes harbour diverse and novel Bradyrhizobium spp. that possess agricultural potential.</title>
        <authorList>
            <person name="Bromfield E.S.P."/>
            <person name="Cloutier S."/>
            <person name="Tambong J.T."/>
            <person name="Tran Thi T.V."/>
        </authorList>
    </citation>
    <scope>NUCLEOTIDE SEQUENCE [LARGE SCALE GENOMIC DNA]</scope>
    <source>
        <strain evidence="1 2">39S1MB</strain>
    </source>
</reference>
<accession>A0A2U8Q0S8</accession>
<dbReference type="EMBL" id="CP029426">
    <property type="protein sequence ID" value="AWM03667.1"/>
    <property type="molecule type" value="Genomic_DNA"/>
</dbReference>
<keyword evidence="2" id="KW-1185">Reference proteome</keyword>
<dbReference type="OrthoDB" id="8241137at2"/>
<organism evidence="1 2">
    <name type="scientific">Bradyrhizobium amphicarpaeae</name>
    <dbReference type="NCBI Taxonomy" id="1404768"/>
    <lineage>
        <taxon>Bacteria</taxon>
        <taxon>Pseudomonadati</taxon>
        <taxon>Pseudomonadota</taxon>
        <taxon>Alphaproteobacteria</taxon>
        <taxon>Hyphomicrobiales</taxon>
        <taxon>Nitrobacteraceae</taxon>
        <taxon>Bradyrhizobium</taxon>
    </lineage>
</organism>
<dbReference type="Proteomes" id="UP000215884">
    <property type="component" value="Chromosome"/>
</dbReference>
<dbReference type="AlphaFoldDB" id="A0A2U8Q0S8"/>
<name>A0A2U8Q0S8_9BRAD</name>
<proteinExistence type="predicted"/>
<dbReference type="RefSeq" id="WP_094893020.1">
    <property type="nucleotide sequence ID" value="NZ_CP029426.2"/>
</dbReference>
<protein>
    <submittedName>
        <fullName evidence="1">Uncharacterized protein</fullName>
    </submittedName>
</protein>
<evidence type="ECO:0000313" key="1">
    <source>
        <dbReference type="EMBL" id="AWM03667.1"/>
    </source>
</evidence>
<gene>
    <name evidence="1" type="ORF">CIT40_28935</name>
</gene>
<reference evidence="1 2" key="2">
    <citation type="journal article" date="2019" name="Int. J. Syst. Evol. Microbiol.">
        <title>Description and complete genome sequence of Bradyrhizobium amphicarpaeae sp. nov., harbouring photosystem and nitrogen-fixation genes.</title>
        <authorList>
            <person name="Bromfield E.S.P."/>
            <person name="Cloutier S."/>
            <person name="Nguyen H.D.T."/>
        </authorList>
    </citation>
    <scope>NUCLEOTIDE SEQUENCE [LARGE SCALE GENOMIC DNA]</scope>
    <source>
        <strain evidence="1 2">39S1MB</strain>
    </source>
</reference>